<dbReference type="EMBL" id="LSRX01001435">
    <property type="protein sequence ID" value="OLP79914.1"/>
    <property type="molecule type" value="Genomic_DNA"/>
</dbReference>
<feature type="non-terminal residue" evidence="1">
    <location>
        <position position="1"/>
    </location>
</feature>
<evidence type="ECO:0000313" key="2">
    <source>
        <dbReference type="Proteomes" id="UP000186817"/>
    </source>
</evidence>
<comment type="caution">
    <text evidence="1">The sequence shown here is derived from an EMBL/GenBank/DDBJ whole genome shotgun (WGS) entry which is preliminary data.</text>
</comment>
<sequence>ARGAADEGELHRSRMVKALLRSVLRLVSSCLRSPRVTTNTQLVYALQKDYPAQFTQLEADPDMGPPLIHARTATDWFEAQCPPNDDGAVAVEEHLSRLEEASARLPAELMTLASVAGASVSAFAETADVSAYFLPSIWRAALKLIPEHVCWSLSGSAAKT</sequence>
<evidence type="ECO:0000313" key="1">
    <source>
        <dbReference type="EMBL" id="OLP79914.1"/>
    </source>
</evidence>
<dbReference type="Proteomes" id="UP000186817">
    <property type="component" value="Unassembled WGS sequence"/>
</dbReference>
<dbReference type="AlphaFoldDB" id="A0A1Q9CAE7"/>
<dbReference type="OrthoDB" id="10405034at2759"/>
<gene>
    <name evidence="1" type="ORF">AK812_SmicGene39743</name>
</gene>
<reference evidence="1 2" key="1">
    <citation type="submission" date="2016-02" db="EMBL/GenBank/DDBJ databases">
        <title>Genome analysis of coral dinoflagellate symbionts highlights evolutionary adaptations to a symbiotic lifestyle.</title>
        <authorList>
            <person name="Aranda M."/>
            <person name="Li Y."/>
            <person name="Liew Y.J."/>
            <person name="Baumgarten S."/>
            <person name="Simakov O."/>
            <person name="Wilson M."/>
            <person name="Piel J."/>
            <person name="Ashoor H."/>
            <person name="Bougouffa S."/>
            <person name="Bajic V.B."/>
            <person name="Ryu T."/>
            <person name="Ravasi T."/>
            <person name="Bayer T."/>
            <person name="Micklem G."/>
            <person name="Kim H."/>
            <person name="Bhak J."/>
            <person name="Lajeunesse T.C."/>
            <person name="Voolstra C.R."/>
        </authorList>
    </citation>
    <scope>NUCLEOTIDE SEQUENCE [LARGE SCALE GENOMIC DNA]</scope>
    <source>
        <strain evidence="1 2">CCMP2467</strain>
    </source>
</reference>
<name>A0A1Q9CAE7_SYMMI</name>
<organism evidence="1 2">
    <name type="scientific">Symbiodinium microadriaticum</name>
    <name type="common">Dinoflagellate</name>
    <name type="synonym">Zooxanthella microadriatica</name>
    <dbReference type="NCBI Taxonomy" id="2951"/>
    <lineage>
        <taxon>Eukaryota</taxon>
        <taxon>Sar</taxon>
        <taxon>Alveolata</taxon>
        <taxon>Dinophyceae</taxon>
        <taxon>Suessiales</taxon>
        <taxon>Symbiodiniaceae</taxon>
        <taxon>Symbiodinium</taxon>
    </lineage>
</organism>
<accession>A0A1Q9CAE7</accession>
<proteinExistence type="predicted"/>
<keyword evidence="2" id="KW-1185">Reference proteome</keyword>
<protein>
    <submittedName>
        <fullName evidence="1">Uncharacterized protein</fullName>
    </submittedName>
</protein>